<sequence>MRHANYYQSTHDSIKNKKNVLGHIMFRLQCFQ</sequence>
<dbReference type="Proteomes" id="UP000234681">
    <property type="component" value="Chromosome 3"/>
</dbReference>
<reference evidence="2" key="1">
    <citation type="submission" date="2005-09" db="EMBL/GenBank/DDBJ databases">
        <authorList>
            <person name="Mural R.J."/>
            <person name="Li P.W."/>
            <person name="Adams M.D."/>
            <person name="Amanatides P.G."/>
            <person name="Baden-Tillson H."/>
            <person name="Barnstead M."/>
            <person name="Chin S.H."/>
            <person name="Dew I."/>
            <person name="Evans C.A."/>
            <person name="Ferriera S."/>
            <person name="Flanigan M."/>
            <person name="Fosler C."/>
            <person name="Glodek A."/>
            <person name="Gu Z."/>
            <person name="Holt R.A."/>
            <person name="Jennings D."/>
            <person name="Kraft C.L."/>
            <person name="Lu F."/>
            <person name="Nguyen T."/>
            <person name="Nusskern D.R."/>
            <person name="Pfannkoch C.M."/>
            <person name="Sitter C."/>
            <person name="Sutton G.G."/>
            <person name="Venter J.C."/>
            <person name="Wang Z."/>
            <person name="Woodage T."/>
            <person name="Zheng X.H."/>
            <person name="Zhong F."/>
        </authorList>
    </citation>
    <scope>NUCLEOTIDE SEQUENCE [LARGE SCALE GENOMIC DNA]</scope>
    <source>
        <strain>BN</strain>
        <strain evidence="2">Sprague-Dawley</strain>
    </source>
</reference>
<dbReference type="AlphaFoldDB" id="A6HNL5"/>
<dbReference type="EMBL" id="CH473949">
    <property type="protein sequence ID" value="EDL79618.1"/>
    <property type="molecule type" value="Genomic_DNA"/>
</dbReference>
<protein>
    <submittedName>
        <fullName evidence="1">RCG27004</fullName>
    </submittedName>
</protein>
<name>A6HNL5_RAT</name>
<accession>A6HNL5</accession>
<evidence type="ECO:0000313" key="2">
    <source>
        <dbReference type="Proteomes" id="UP000234681"/>
    </source>
</evidence>
<proteinExistence type="predicted"/>
<evidence type="ECO:0000313" key="1">
    <source>
        <dbReference type="EMBL" id="EDL79618.1"/>
    </source>
</evidence>
<organism evidence="1 2">
    <name type="scientific">Rattus norvegicus</name>
    <name type="common">Rat</name>
    <dbReference type="NCBI Taxonomy" id="10116"/>
    <lineage>
        <taxon>Eukaryota</taxon>
        <taxon>Metazoa</taxon>
        <taxon>Chordata</taxon>
        <taxon>Craniata</taxon>
        <taxon>Vertebrata</taxon>
        <taxon>Euteleostomi</taxon>
        <taxon>Mammalia</taxon>
        <taxon>Eutheria</taxon>
        <taxon>Euarchontoglires</taxon>
        <taxon>Glires</taxon>
        <taxon>Rodentia</taxon>
        <taxon>Myomorpha</taxon>
        <taxon>Muroidea</taxon>
        <taxon>Muridae</taxon>
        <taxon>Murinae</taxon>
        <taxon>Rattus</taxon>
    </lineage>
</organism>
<gene>
    <name evidence="1" type="ORF">rCG_27004</name>
</gene>